<evidence type="ECO:0000313" key="18">
    <source>
        <dbReference type="EMBL" id="PPK86149.1"/>
    </source>
</evidence>
<dbReference type="Pfam" id="PF07494">
    <property type="entry name" value="Reg_prop"/>
    <property type="match status" value="4"/>
</dbReference>
<feature type="compositionally biased region" description="Pro residues" evidence="14">
    <location>
        <begin position="1167"/>
        <end position="1181"/>
    </location>
</feature>
<evidence type="ECO:0000256" key="14">
    <source>
        <dbReference type="SAM" id="MobiDB-lite"/>
    </source>
</evidence>
<evidence type="ECO:0000256" key="10">
    <source>
        <dbReference type="ARBA" id="ARBA00023125"/>
    </source>
</evidence>
<dbReference type="PROSITE" id="PS00041">
    <property type="entry name" value="HTH_ARAC_FAMILY_1"/>
    <property type="match status" value="1"/>
</dbReference>
<dbReference type="InterPro" id="IPR036890">
    <property type="entry name" value="HATPase_C_sf"/>
</dbReference>
<reference evidence="18 19" key="1">
    <citation type="submission" date="2018-02" db="EMBL/GenBank/DDBJ databases">
        <title>Genomic Encyclopedia of Archaeal and Bacterial Type Strains, Phase II (KMG-II): from individual species to whole genera.</title>
        <authorList>
            <person name="Goeker M."/>
        </authorList>
    </citation>
    <scope>NUCLEOTIDE SEQUENCE [LARGE SCALE GENOMIC DNA]</scope>
    <source>
        <strain evidence="18 19">DSM 29526</strain>
    </source>
</reference>
<dbReference type="EC" id="2.7.13.3" evidence="2"/>
<dbReference type="PROSITE" id="PS01124">
    <property type="entry name" value="HTH_ARAC_FAMILY_2"/>
    <property type="match status" value="1"/>
</dbReference>
<keyword evidence="11" id="KW-0804">Transcription</keyword>
<feature type="domain" description="Response regulatory" evidence="17">
    <location>
        <begin position="1189"/>
        <end position="1304"/>
    </location>
</feature>
<evidence type="ECO:0000256" key="7">
    <source>
        <dbReference type="ARBA" id="ARBA00022840"/>
    </source>
</evidence>
<evidence type="ECO:0000259" key="15">
    <source>
        <dbReference type="PROSITE" id="PS01124"/>
    </source>
</evidence>
<dbReference type="FunFam" id="1.10.287.130:FF:000045">
    <property type="entry name" value="Two-component system sensor histidine kinase/response regulator"/>
    <property type="match status" value="1"/>
</dbReference>
<dbReference type="CDD" id="cd16922">
    <property type="entry name" value="HATPase_EvgS-ArcB-TorS-like"/>
    <property type="match status" value="1"/>
</dbReference>
<accession>A0A2S6I4W6</accession>
<dbReference type="InterPro" id="IPR005467">
    <property type="entry name" value="His_kinase_dom"/>
</dbReference>
<dbReference type="InterPro" id="IPR001789">
    <property type="entry name" value="Sig_transdc_resp-reg_receiver"/>
</dbReference>
<evidence type="ECO:0000259" key="17">
    <source>
        <dbReference type="PROSITE" id="PS50110"/>
    </source>
</evidence>
<dbReference type="InterPro" id="IPR013783">
    <property type="entry name" value="Ig-like_fold"/>
</dbReference>
<evidence type="ECO:0000256" key="3">
    <source>
        <dbReference type="ARBA" id="ARBA00022553"/>
    </source>
</evidence>
<dbReference type="Pfam" id="PF12833">
    <property type="entry name" value="HTH_18"/>
    <property type="match status" value="1"/>
</dbReference>
<comment type="catalytic activity">
    <reaction evidence="1">
        <text>ATP + protein L-histidine = ADP + protein N-phospho-L-histidine.</text>
        <dbReference type="EC" id="2.7.13.3"/>
    </reaction>
</comment>
<evidence type="ECO:0000256" key="13">
    <source>
        <dbReference type="SAM" id="Coils"/>
    </source>
</evidence>
<dbReference type="Pfam" id="PF00512">
    <property type="entry name" value="HisKA"/>
    <property type="match status" value="1"/>
</dbReference>
<dbReference type="SMART" id="SM00388">
    <property type="entry name" value="HisKA"/>
    <property type="match status" value="1"/>
</dbReference>
<dbReference type="Gene3D" id="3.40.50.2300">
    <property type="match status" value="1"/>
</dbReference>
<feature type="coiled-coil region" evidence="13">
    <location>
        <begin position="870"/>
        <end position="911"/>
    </location>
</feature>
<evidence type="ECO:0000256" key="1">
    <source>
        <dbReference type="ARBA" id="ARBA00000085"/>
    </source>
</evidence>
<dbReference type="InterPro" id="IPR018060">
    <property type="entry name" value="HTH_AraC"/>
</dbReference>
<dbReference type="SMART" id="SM00387">
    <property type="entry name" value="HATPase_c"/>
    <property type="match status" value="1"/>
</dbReference>
<dbReference type="SUPFAM" id="SSF46689">
    <property type="entry name" value="Homeodomain-like"/>
    <property type="match status" value="1"/>
</dbReference>
<keyword evidence="5" id="KW-0547">Nucleotide-binding</keyword>
<dbReference type="PROSITE" id="PS50110">
    <property type="entry name" value="RESPONSE_REGULATORY"/>
    <property type="match status" value="1"/>
</dbReference>
<name>A0A2S6I4W6_9BACT</name>
<dbReference type="InterPro" id="IPR036097">
    <property type="entry name" value="HisK_dim/P_sf"/>
</dbReference>
<dbReference type="PANTHER" id="PTHR43547:SF2">
    <property type="entry name" value="HYBRID SIGNAL TRANSDUCTION HISTIDINE KINASE C"/>
    <property type="match status" value="1"/>
</dbReference>
<dbReference type="InterPro" id="IPR015943">
    <property type="entry name" value="WD40/YVTN_repeat-like_dom_sf"/>
</dbReference>
<dbReference type="EMBL" id="PTJC01000006">
    <property type="protein sequence ID" value="PPK86149.1"/>
    <property type="molecule type" value="Genomic_DNA"/>
</dbReference>
<feature type="domain" description="HTH araC/xylS-type" evidence="15">
    <location>
        <begin position="1336"/>
        <end position="1435"/>
    </location>
</feature>
<dbReference type="GO" id="GO:0005524">
    <property type="term" value="F:ATP binding"/>
    <property type="evidence" value="ECO:0007669"/>
    <property type="project" value="UniProtKB-KW"/>
</dbReference>
<dbReference type="Gene3D" id="2.130.10.10">
    <property type="entry name" value="YVTN repeat-like/Quinoprotein amine dehydrogenase"/>
    <property type="match status" value="3"/>
</dbReference>
<dbReference type="GO" id="GO:0043565">
    <property type="term" value="F:sequence-specific DNA binding"/>
    <property type="evidence" value="ECO:0007669"/>
    <property type="project" value="InterPro"/>
</dbReference>
<sequence length="1452" mass="162587">MHYYVAKLLGPRALLALLLWWPPYDALSAQQPFPFQLQYLTTDDGLAQNTVDALLRDSDGFMWFATWNGLSRYDGYGFENYRSQPEEAAGLPDNGIHALAEDHDRKIWIGTAKGLAVYDMERARFVSFGAGDPILRTADISALYTDSSGSVWVATKYDGLYVLTIDPEDPATIRVATKFRMPPPAGSITSLTGGNQNTVIIGTTSGVFTSEGEELSRLPGAAGSLNATTLYHDGAELWIGTHTGLIRYGWADRRITAFVHDPQDEATLLHNTVTSICRDVEGNLLVGTLGGISYFQPLRGDFRSLTQRGAGAQELNNRFVNALLTDTLGNVWIGTDKGGVNKYNLHQHRFGALTHQAGKAGTLSHPTVNSVLEEGNTLWVGTAGGGLNRIDRKSGTVRHYTHDPKATAGISSDFVTAILRGQGDDLWLGTWGAGVNRMNTRNGRFEPFLVGKGQHPTNSVRFISSLHADPRGFLLIGSEEGLATVDPETGELLLFTGDHPLATIREVGCILLDAKNVYWIGTRKALFRFPASALDRRGESIKPDDIERYTRTSGEGLPGDYILSLREDHRGRIWVGTYGRGLAVTPPPGRNKPAFTAYDEGDGLGNNVVYTIEIDDRGYLWLGTDHGLSSLNPETITFKNYYRADGLLSNQFYWSASHRGSDGYLYFGSVEGLNYFRPSAIGDYPDPAPAVLTSLQILNEPVGVGQAYHGTVPLPTVINRADEVRLSYRDNVFSLTFSALDYFLPEQTRFAYRMVGVDKDWVIVGADRRFATYTNLGGGEYTFEVKASNGHGSWQPAPTRLRFVILPPFYQTAWFRILIGVLLVGAVFCYMRWRFNFLRKQTKKLEGLVSVRTAEIERQKAHLHATNTTLAHRQKEIAEQKDELEFKNREISQQRDRLIELNKQVREVNQTRLRFFTNISHEFRTPLTLILDPLEGLLERFDHNEEVKHRIRIVNRNAQRLLHLINQLMSFRRIEEGQQVARITRGDVVHFVKEIFLSFQDLAHHQQIDYRFALTNPRQQTWFDAEKLEHILYNLLSNALKFTPKGGQVSLELRFLDSPGTGETDPHLEIAVRDTGIGIAKSDQPLVFDHFYQVSGTGQHSMVGSGIGLALVRELVQLMHGSIQLESEVGKGATFTVRLPYLRRSFLSAEIADTSPGAPSRSVLPNRPLPPPGTPEPTPAPPKRKDAPLVLVVEDNADLRFLLTQRLGKKYRIVVAEDGVRGRELAEAEAPDLIISDIMMPRMDGIELCRHLKTDITTSHIPVILLTAKAMVENFVEGLETGADDYVAKPFNLKILTARIDNLIRTRRRLRKLFGKQATPPPQTATPNPVDQRFLQAVYDVLEENYARPDFNQQHLAEALFISRSLLYKKIKSLTDRSVTDFVNFFKLEKARHLLAAERMTIAEIAYQCGFSDPKYFSRVFRKAYGYPPSEYLQRNVSPDVIDPAGLKDRLN</sequence>
<evidence type="ECO:0000313" key="19">
    <source>
        <dbReference type="Proteomes" id="UP000237662"/>
    </source>
</evidence>
<dbReference type="CDD" id="cd17574">
    <property type="entry name" value="REC_OmpR"/>
    <property type="match status" value="1"/>
</dbReference>
<dbReference type="Proteomes" id="UP000237662">
    <property type="component" value="Unassembled WGS sequence"/>
</dbReference>
<keyword evidence="10" id="KW-0238">DNA-binding</keyword>
<dbReference type="SUPFAM" id="SSF55874">
    <property type="entry name" value="ATPase domain of HSP90 chaperone/DNA topoisomerase II/histidine kinase"/>
    <property type="match status" value="1"/>
</dbReference>
<dbReference type="PANTHER" id="PTHR43547">
    <property type="entry name" value="TWO-COMPONENT HISTIDINE KINASE"/>
    <property type="match status" value="1"/>
</dbReference>
<dbReference type="SMART" id="SM00448">
    <property type="entry name" value="REC"/>
    <property type="match status" value="1"/>
</dbReference>
<comment type="caution">
    <text evidence="18">The sequence shown here is derived from an EMBL/GenBank/DDBJ whole genome shotgun (WGS) entry which is preliminary data.</text>
</comment>
<feature type="region of interest" description="Disordered" evidence="14">
    <location>
        <begin position="1153"/>
        <end position="1185"/>
    </location>
</feature>
<dbReference type="InterPro" id="IPR018062">
    <property type="entry name" value="HTH_AraC-typ_CS"/>
</dbReference>
<evidence type="ECO:0000256" key="8">
    <source>
        <dbReference type="ARBA" id="ARBA00023012"/>
    </source>
</evidence>
<keyword evidence="8" id="KW-0902">Two-component regulatory system</keyword>
<evidence type="ECO:0000256" key="2">
    <source>
        <dbReference type="ARBA" id="ARBA00012438"/>
    </source>
</evidence>
<dbReference type="GO" id="GO:0000155">
    <property type="term" value="F:phosphorelay sensor kinase activity"/>
    <property type="evidence" value="ECO:0007669"/>
    <property type="project" value="InterPro"/>
</dbReference>
<dbReference type="InterPro" id="IPR009057">
    <property type="entry name" value="Homeodomain-like_sf"/>
</dbReference>
<dbReference type="SUPFAM" id="SSF47384">
    <property type="entry name" value="Homodimeric domain of signal transducing histidine kinase"/>
    <property type="match status" value="1"/>
</dbReference>
<dbReference type="Gene3D" id="1.10.287.130">
    <property type="match status" value="1"/>
</dbReference>
<dbReference type="CDD" id="cd00082">
    <property type="entry name" value="HisKA"/>
    <property type="match status" value="1"/>
</dbReference>
<dbReference type="OrthoDB" id="1489484at2"/>
<keyword evidence="19" id="KW-1185">Reference proteome</keyword>
<dbReference type="Pfam" id="PF00072">
    <property type="entry name" value="Response_reg"/>
    <property type="match status" value="1"/>
</dbReference>
<evidence type="ECO:0000256" key="9">
    <source>
        <dbReference type="ARBA" id="ARBA00023015"/>
    </source>
</evidence>
<dbReference type="SMART" id="SM00342">
    <property type="entry name" value="HTH_ARAC"/>
    <property type="match status" value="1"/>
</dbReference>
<evidence type="ECO:0000256" key="5">
    <source>
        <dbReference type="ARBA" id="ARBA00022741"/>
    </source>
</evidence>
<keyword evidence="3 12" id="KW-0597">Phosphoprotein</keyword>
<organism evidence="18 19">
    <name type="scientific">Neolewinella xylanilytica</name>
    <dbReference type="NCBI Taxonomy" id="1514080"/>
    <lineage>
        <taxon>Bacteria</taxon>
        <taxon>Pseudomonadati</taxon>
        <taxon>Bacteroidota</taxon>
        <taxon>Saprospiria</taxon>
        <taxon>Saprospirales</taxon>
        <taxon>Lewinellaceae</taxon>
        <taxon>Neolewinella</taxon>
    </lineage>
</organism>
<protein>
    <recommendedName>
        <fullName evidence="2">histidine kinase</fullName>
        <ecNumber evidence="2">2.7.13.3</ecNumber>
    </recommendedName>
</protein>
<keyword evidence="7" id="KW-0067">ATP-binding</keyword>
<dbReference type="SUPFAM" id="SSF52172">
    <property type="entry name" value="CheY-like"/>
    <property type="match status" value="1"/>
</dbReference>
<dbReference type="Gene3D" id="1.10.10.60">
    <property type="entry name" value="Homeodomain-like"/>
    <property type="match status" value="1"/>
</dbReference>
<dbReference type="Pfam" id="PF02518">
    <property type="entry name" value="HATPase_c"/>
    <property type="match status" value="1"/>
</dbReference>
<dbReference type="InterPro" id="IPR011110">
    <property type="entry name" value="Reg_prop"/>
</dbReference>
<dbReference type="InterPro" id="IPR011123">
    <property type="entry name" value="Y_Y_Y"/>
</dbReference>
<dbReference type="InterPro" id="IPR003661">
    <property type="entry name" value="HisK_dim/P_dom"/>
</dbReference>
<dbReference type="Pfam" id="PF07495">
    <property type="entry name" value="Y_Y_Y"/>
    <property type="match status" value="1"/>
</dbReference>
<keyword evidence="6 18" id="KW-0418">Kinase</keyword>
<evidence type="ECO:0000256" key="4">
    <source>
        <dbReference type="ARBA" id="ARBA00022679"/>
    </source>
</evidence>
<keyword evidence="4" id="KW-0808">Transferase</keyword>
<dbReference type="Gene3D" id="3.30.565.10">
    <property type="entry name" value="Histidine kinase-like ATPase, C-terminal domain"/>
    <property type="match status" value="1"/>
</dbReference>
<feature type="modified residue" description="4-aspartylphosphate" evidence="12">
    <location>
        <position position="1237"/>
    </location>
</feature>
<dbReference type="PROSITE" id="PS50109">
    <property type="entry name" value="HIS_KIN"/>
    <property type="match status" value="1"/>
</dbReference>
<dbReference type="FunFam" id="3.30.565.10:FF:000037">
    <property type="entry name" value="Hybrid sensor histidine kinase/response regulator"/>
    <property type="match status" value="1"/>
</dbReference>
<gene>
    <name evidence="18" type="ORF">CLV84_3068</name>
</gene>
<dbReference type="GO" id="GO:0003700">
    <property type="term" value="F:DNA-binding transcription factor activity"/>
    <property type="evidence" value="ECO:0007669"/>
    <property type="project" value="InterPro"/>
</dbReference>
<proteinExistence type="predicted"/>
<dbReference type="InterPro" id="IPR004358">
    <property type="entry name" value="Sig_transdc_His_kin-like_C"/>
</dbReference>
<evidence type="ECO:0000259" key="16">
    <source>
        <dbReference type="PROSITE" id="PS50109"/>
    </source>
</evidence>
<dbReference type="SUPFAM" id="SSF63829">
    <property type="entry name" value="Calcium-dependent phosphotriesterase"/>
    <property type="match status" value="3"/>
</dbReference>
<dbReference type="Gene3D" id="2.60.40.10">
    <property type="entry name" value="Immunoglobulins"/>
    <property type="match status" value="1"/>
</dbReference>
<keyword evidence="9" id="KW-0805">Transcription regulation</keyword>
<evidence type="ECO:0000256" key="6">
    <source>
        <dbReference type="ARBA" id="ARBA00022777"/>
    </source>
</evidence>
<keyword evidence="13" id="KW-0175">Coiled coil</keyword>
<dbReference type="InterPro" id="IPR003594">
    <property type="entry name" value="HATPase_dom"/>
</dbReference>
<dbReference type="InterPro" id="IPR011006">
    <property type="entry name" value="CheY-like_superfamily"/>
</dbReference>
<feature type="domain" description="Histidine kinase" evidence="16">
    <location>
        <begin position="918"/>
        <end position="1143"/>
    </location>
</feature>
<evidence type="ECO:0000256" key="11">
    <source>
        <dbReference type="ARBA" id="ARBA00023163"/>
    </source>
</evidence>
<dbReference type="PRINTS" id="PR00344">
    <property type="entry name" value="BCTRLSENSOR"/>
</dbReference>
<evidence type="ECO:0000256" key="12">
    <source>
        <dbReference type="PROSITE-ProRule" id="PRU00169"/>
    </source>
</evidence>
<dbReference type="RefSeq" id="WP_146088825.1">
    <property type="nucleotide sequence ID" value="NZ_PTJC01000006.1"/>
</dbReference>